<dbReference type="Pfam" id="PF00665">
    <property type="entry name" value="rve"/>
    <property type="match status" value="1"/>
</dbReference>
<dbReference type="InterPro" id="IPR057670">
    <property type="entry name" value="SH3_retrovirus"/>
</dbReference>
<keyword evidence="2" id="KW-0378">Hydrolase</keyword>
<dbReference type="SUPFAM" id="SSF53098">
    <property type="entry name" value="Ribonuclease H-like"/>
    <property type="match status" value="1"/>
</dbReference>
<dbReference type="InterPro" id="IPR013103">
    <property type="entry name" value="RVT_2"/>
</dbReference>
<dbReference type="InterPro" id="IPR039537">
    <property type="entry name" value="Retrotran_Ty1/copia-like"/>
</dbReference>
<dbReference type="Proteomes" id="UP001454036">
    <property type="component" value="Unassembled WGS sequence"/>
</dbReference>
<gene>
    <name evidence="5" type="ORF">LIER_25493</name>
</gene>
<dbReference type="Pfam" id="PF07727">
    <property type="entry name" value="RVT_2"/>
    <property type="match status" value="1"/>
</dbReference>
<keyword evidence="5" id="KW-0812">Transmembrane</keyword>
<dbReference type="PROSITE" id="PS50994">
    <property type="entry name" value="INTEGRASE"/>
    <property type="match status" value="1"/>
</dbReference>
<dbReference type="GO" id="GO:0016787">
    <property type="term" value="F:hydrolase activity"/>
    <property type="evidence" value="ECO:0007669"/>
    <property type="project" value="UniProtKB-KW"/>
</dbReference>
<feature type="region of interest" description="Disordered" evidence="3">
    <location>
        <begin position="290"/>
        <end position="321"/>
    </location>
</feature>
<dbReference type="GO" id="GO:0046872">
    <property type="term" value="F:metal ion binding"/>
    <property type="evidence" value="ECO:0007669"/>
    <property type="project" value="UniProtKB-KW"/>
</dbReference>
<feature type="compositionally biased region" description="Basic and acidic residues" evidence="3">
    <location>
        <begin position="290"/>
        <end position="299"/>
    </location>
</feature>
<dbReference type="PANTHER" id="PTHR42648">
    <property type="entry name" value="TRANSPOSASE, PUTATIVE-RELATED"/>
    <property type="match status" value="1"/>
</dbReference>
<feature type="domain" description="Integrase catalytic" evidence="4">
    <location>
        <begin position="1"/>
        <end position="174"/>
    </location>
</feature>
<dbReference type="InterPro" id="IPR043502">
    <property type="entry name" value="DNA/RNA_pol_sf"/>
</dbReference>
<dbReference type="EMBL" id="BAABME010007690">
    <property type="protein sequence ID" value="GAA0171472.1"/>
    <property type="molecule type" value="Genomic_DNA"/>
</dbReference>
<accession>A0AAV3R4Y0</accession>
<reference evidence="5 6" key="1">
    <citation type="submission" date="2024-01" db="EMBL/GenBank/DDBJ databases">
        <title>The complete chloroplast genome sequence of Lithospermum erythrorhizon: insights into the phylogenetic relationship among Boraginaceae species and the maternal lineages of purple gromwells.</title>
        <authorList>
            <person name="Okada T."/>
            <person name="Watanabe K."/>
        </authorList>
    </citation>
    <scope>NUCLEOTIDE SEQUENCE [LARGE SCALE GENOMIC DNA]</scope>
</reference>
<sequence>MPKKENWRANKVLELVHSDICGPITPTSSSGNRYFLTFIDDYSRKGWVYLLANKSEALEQFKYFKAMVENETNANIKCLRTDRGGEYTSTDFTEYCKLMGIKRQLTTAYTPQQNGVAKRRNRTVMNMVRTMISGKKMPKVFWTEAIVWKFHLLNRCPTVSVDNMTPQQACSGLKPAVDHLRIWGCIAHVHIPKVQRGKLDERSIKCIFLGTSEGTKGYRLFDVQTKRIITSKDVVFEEDKHWDWGKEYEQQTGIEIEWEDKNAEIEEVQNDEEIEPGLTENDDADITIQDQHHTESHDSGEEEESESSKAMDQGRAISTSSRRVHRPLKWMEDYVSRNVMCDEDLINMVQEGDMEDPLTFEEAIIHEHWRKAMKAEMTAIEKNNTWFLTELPQHAKKVGVKWIFKTKRDEAGKITKHKARLVAKGYSQKAGVDYSEVFAPVARMDTIRMMINIAAQKKWKIHQLDVKSAFLQGEISENVYVDQPQGYEIKGKEHKVYKLQKALYGLKQAPRAWFSNLETHFTQEGFSRCDSEQTLFTKRNNVNSIIMVSVYVDDLIYTGNDDEMMKQFKEFMLRDFEMSDLGLMTYYLGIEVLQTNKGNFICQRRYAEEILKRFGMSECNPVVCPIVPGEKIDRDERGNLVEEVYFKKIVGSLMYLTHTRPDLTFSVSLLSRFMCKPTEIHLQIAKRILRYIKRTVNLGIMYKWKEDEDDMVVYTDSDYAGDKQDRKSTSGYVFLLNTGAVAWSSKKQPIVTLSTTEAEFIAAAMCTCQTIWMKRILSELGHEIGDCIQLKCDNSSTINLSKNPVMHGRYKHIDVRFHFLRELTKQGKIALEFCGSTDQVADIMTKPLKANAFIKLRAELGMCEISEVN</sequence>
<evidence type="ECO:0000313" key="6">
    <source>
        <dbReference type="Proteomes" id="UP001454036"/>
    </source>
</evidence>
<dbReference type="InterPro" id="IPR001584">
    <property type="entry name" value="Integrase_cat-core"/>
</dbReference>
<evidence type="ECO:0000256" key="2">
    <source>
        <dbReference type="ARBA" id="ARBA00022801"/>
    </source>
</evidence>
<comment type="caution">
    <text evidence="5">The sequence shown here is derived from an EMBL/GenBank/DDBJ whole genome shotgun (WGS) entry which is preliminary data.</text>
</comment>
<dbReference type="GO" id="GO:0015074">
    <property type="term" value="P:DNA integration"/>
    <property type="evidence" value="ECO:0007669"/>
    <property type="project" value="InterPro"/>
</dbReference>
<evidence type="ECO:0000256" key="3">
    <source>
        <dbReference type="SAM" id="MobiDB-lite"/>
    </source>
</evidence>
<dbReference type="InterPro" id="IPR012337">
    <property type="entry name" value="RNaseH-like_sf"/>
</dbReference>
<dbReference type="Gene3D" id="3.30.420.10">
    <property type="entry name" value="Ribonuclease H-like superfamily/Ribonuclease H"/>
    <property type="match status" value="1"/>
</dbReference>
<evidence type="ECO:0000313" key="5">
    <source>
        <dbReference type="EMBL" id="GAA0171472.1"/>
    </source>
</evidence>
<evidence type="ECO:0000259" key="4">
    <source>
        <dbReference type="PROSITE" id="PS50994"/>
    </source>
</evidence>
<dbReference type="CDD" id="cd09272">
    <property type="entry name" value="RNase_HI_RT_Ty1"/>
    <property type="match status" value="1"/>
</dbReference>
<keyword evidence="1" id="KW-0479">Metal-binding</keyword>
<name>A0AAV3R4Y0_LITER</name>
<dbReference type="AlphaFoldDB" id="A0AAV3R4Y0"/>
<dbReference type="InterPro" id="IPR036397">
    <property type="entry name" value="RNaseH_sf"/>
</dbReference>
<dbReference type="GO" id="GO:0003676">
    <property type="term" value="F:nucleic acid binding"/>
    <property type="evidence" value="ECO:0007669"/>
    <property type="project" value="InterPro"/>
</dbReference>
<organism evidence="5 6">
    <name type="scientific">Lithospermum erythrorhizon</name>
    <name type="common">Purple gromwell</name>
    <name type="synonym">Lithospermum officinale var. erythrorhizon</name>
    <dbReference type="NCBI Taxonomy" id="34254"/>
    <lineage>
        <taxon>Eukaryota</taxon>
        <taxon>Viridiplantae</taxon>
        <taxon>Streptophyta</taxon>
        <taxon>Embryophyta</taxon>
        <taxon>Tracheophyta</taxon>
        <taxon>Spermatophyta</taxon>
        <taxon>Magnoliopsida</taxon>
        <taxon>eudicotyledons</taxon>
        <taxon>Gunneridae</taxon>
        <taxon>Pentapetalae</taxon>
        <taxon>asterids</taxon>
        <taxon>lamiids</taxon>
        <taxon>Boraginales</taxon>
        <taxon>Boraginaceae</taxon>
        <taxon>Boraginoideae</taxon>
        <taxon>Lithospermeae</taxon>
        <taxon>Lithospermum</taxon>
    </lineage>
</organism>
<keyword evidence="5" id="KW-0472">Membrane</keyword>
<keyword evidence="5" id="KW-0675">Receptor</keyword>
<dbReference type="SUPFAM" id="SSF56672">
    <property type="entry name" value="DNA/RNA polymerases"/>
    <property type="match status" value="1"/>
</dbReference>
<protein>
    <submittedName>
        <fullName evidence="5">Transmembrane signal receptor</fullName>
    </submittedName>
</protein>
<dbReference type="PANTHER" id="PTHR42648:SF18">
    <property type="entry name" value="RETROTRANSPOSON, UNCLASSIFIED-LIKE PROTEIN"/>
    <property type="match status" value="1"/>
</dbReference>
<keyword evidence="6" id="KW-1185">Reference proteome</keyword>
<evidence type="ECO:0000256" key="1">
    <source>
        <dbReference type="ARBA" id="ARBA00022723"/>
    </source>
</evidence>
<proteinExistence type="predicted"/>
<dbReference type="Pfam" id="PF25597">
    <property type="entry name" value="SH3_retrovirus"/>
    <property type="match status" value="1"/>
</dbReference>